<dbReference type="PANTHER" id="PTHR40980">
    <property type="entry name" value="PLUG DOMAIN-CONTAINING PROTEIN"/>
    <property type="match status" value="1"/>
</dbReference>
<dbReference type="InterPro" id="IPR036942">
    <property type="entry name" value="Beta-barrel_TonB_sf"/>
</dbReference>
<dbReference type="AlphaFoldDB" id="A0A0D3MF68"/>
<keyword evidence="4" id="KW-0798">TonB box</keyword>
<dbReference type="Pfam" id="PF07715">
    <property type="entry name" value="Plug"/>
    <property type="match status" value="1"/>
</dbReference>
<feature type="chain" id="PRO_5002277795" evidence="5">
    <location>
        <begin position="22"/>
        <end position="903"/>
    </location>
</feature>
<dbReference type="NCBIfam" id="TIGR01782">
    <property type="entry name" value="TonB-Xanth-Caul"/>
    <property type="match status" value="1"/>
</dbReference>
<dbReference type="GO" id="GO:0009279">
    <property type="term" value="C:cell outer membrane"/>
    <property type="evidence" value="ECO:0007669"/>
    <property type="project" value="UniProtKB-SubCell"/>
</dbReference>
<name>A0A0D3MF68_9GAMM</name>
<accession>A0A0D3MF68</accession>
<protein>
    <submittedName>
        <fullName evidence="8">TonB-dependent receptor</fullName>
    </submittedName>
</protein>
<dbReference type="InterPro" id="IPR012910">
    <property type="entry name" value="Plug_dom"/>
</dbReference>
<keyword evidence="5" id="KW-0732">Signal</keyword>
<reference evidence="8" key="1">
    <citation type="journal article" date="2014" name="Proc. Natl. Acad. Sci. U.S.A.">
        <title>Gill bacteria enable a novel digestive strategy in a wood-feeding mollusk.</title>
        <authorList>
            <person name="O'Connor R.M."/>
            <person name="Fung J.M."/>
            <person name="Sharp K.H."/>
            <person name="Benner J.S."/>
            <person name="McClung C."/>
            <person name="Cushing S."/>
            <person name="Lamkin E.R."/>
            <person name="Fomenkov A.I."/>
            <person name="Henrissat B."/>
            <person name="Londer Y.Y."/>
            <person name="Scholz M.B."/>
            <person name="Posfai J."/>
            <person name="Malfatti S."/>
            <person name="Tringe S.G."/>
            <person name="Woyke T."/>
            <person name="Malmstrom R.R."/>
            <person name="Coleman-Derr D."/>
            <person name="Altamia M.A."/>
            <person name="Dedrick S."/>
            <person name="Kaluziak S.T."/>
            <person name="Haygood M.G."/>
            <person name="Distel D.L."/>
        </authorList>
    </citation>
    <scope>NUCLEOTIDE SEQUENCE</scope>
    <source>
        <strain evidence="8">BsC2</strain>
    </source>
</reference>
<evidence type="ECO:0000256" key="2">
    <source>
        <dbReference type="ARBA" id="ARBA00023136"/>
    </source>
</evidence>
<comment type="similarity">
    <text evidence="4">Belongs to the TonB-dependent receptor family.</text>
</comment>
<keyword evidence="2 4" id="KW-0472">Membrane</keyword>
<dbReference type="Gene3D" id="2.170.130.10">
    <property type="entry name" value="TonB-dependent receptor, plug domain"/>
    <property type="match status" value="1"/>
</dbReference>
<dbReference type="Pfam" id="PF00593">
    <property type="entry name" value="TonB_dep_Rec_b-barrel"/>
    <property type="match status" value="1"/>
</dbReference>
<dbReference type="PANTHER" id="PTHR40980:SF3">
    <property type="entry name" value="TONB-DEPENDENT RECEPTOR-LIKE BETA-BARREL DOMAIN-CONTAINING PROTEIN"/>
    <property type="match status" value="1"/>
</dbReference>
<dbReference type="SUPFAM" id="SSF56935">
    <property type="entry name" value="Porins"/>
    <property type="match status" value="1"/>
</dbReference>
<feature type="signal peptide" evidence="5">
    <location>
        <begin position="1"/>
        <end position="21"/>
    </location>
</feature>
<dbReference type="InterPro" id="IPR037066">
    <property type="entry name" value="Plug_dom_sf"/>
</dbReference>
<proteinExistence type="inferred from homology"/>
<evidence type="ECO:0000259" key="6">
    <source>
        <dbReference type="Pfam" id="PF00593"/>
    </source>
</evidence>
<keyword evidence="8" id="KW-0675">Receptor</keyword>
<dbReference type="Gene3D" id="2.40.170.20">
    <property type="entry name" value="TonB-dependent receptor, beta-barrel domain"/>
    <property type="match status" value="1"/>
</dbReference>
<evidence type="ECO:0000256" key="5">
    <source>
        <dbReference type="SAM" id="SignalP"/>
    </source>
</evidence>
<keyword evidence="3" id="KW-0998">Cell outer membrane</keyword>
<comment type="subcellular location">
    <subcellularLocation>
        <location evidence="1 4">Cell outer membrane</location>
    </subcellularLocation>
</comment>
<dbReference type="InterPro" id="IPR000531">
    <property type="entry name" value="Beta-barrel_TonB"/>
</dbReference>
<feature type="domain" description="TonB-dependent receptor plug" evidence="7">
    <location>
        <begin position="56"/>
        <end position="167"/>
    </location>
</feature>
<dbReference type="InterPro" id="IPR010104">
    <property type="entry name" value="TonB_rcpt_bac"/>
</dbReference>
<organism evidence="8">
    <name type="scientific">Cellvibrionaceae bacterium Bsc2</name>
    <dbReference type="NCBI Taxonomy" id="1500540"/>
    <lineage>
        <taxon>Bacteria</taxon>
        <taxon>Pseudomonadati</taxon>
        <taxon>Pseudomonadota</taxon>
        <taxon>Gammaproteobacteria</taxon>
        <taxon>Cellvibrionales</taxon>
        <taxon>Cellvibrionaceae</taxon>
    </lineage>
</organism>
<evidence type="ECO:0000256" key="1">
    <source>
        <dbReference type="ARBA" id="ARBA00004442"/>
    </source>
</evidence>
<evidence type="ECO:0000313" key="8">
    <source>
        <dbReference type="EMBL" id="AIH07696.1"/>
    </source>
</evidence>
<evidence type="ECO:0000256" key="4">
    <source>
        <dbReference type="RuleBase" id="RU003357"/>
    </source>
</evidence>
<feature type="domain" description="TonB-dependent receptor-like beta-barrel" evidence="6">
    <location>
        <begin position="425"/>
        <end position="866"/>
    </location>
</feature>
<sequence length="903" mass="98379">MLLKRKKLSMLVALLSSTVGAAALAPQVFAQEDDDMLEEVIVSGFRAAQAAAIDNKRNSTNSVESIIAEDVGKMPDLNLAESLQRAPGVAISREGGEGRKISVRGLGPSYSRVTLNGMEIPASTGGLDSSGGVNRGRDFDFNMFSADLFSRMDINKNYTARIEEGGMASTVELYTMKPLDNPGFQANGAVQGAYNVHSGEFDPRVTGLISNSFMDDSVGVLFGVNHSTRAIRQDGFGTVRWTSPTANGGRSWVDNPDLAVNGATGADIGDELGDDIGSVNDLFAPRLPRMDSFNHDTTRTSYMLALQGRPTDELELGLTYMSSQRESDVESYNLFAQFRNTFDVITPNSLTLDSDGRYIKAGSFSGVTPRSESRGQYGTSDFDQVIGDLSYVFTDTLRLDVMLGQASSEHAEEQYRYNLTFSAPTTFDYSFLNNSNVPTMSYGTSITDPANYGWTGPHHRRERVTRENTTFKVDLTWDFDDKGSNLKTGIISNERSIDSYYSEIPVGLTVPNDPSTSNTSTMGDFNGDFGNGIDAPSGFPTDWLIADIGVARSEYNAGDWRDMEVGEKNQTKNYLVNEDTLGAYVEANYYIGDFTLNGGLRWVETTVGGGASPIEESYSNLLPAINAIYEPMDDVLFRASWSENISRPNPSNLSGAILATPINGSVSIANPGLEPETSESYDLGVEVYFAEESYLGMAYFRKTIGNSITSVSTQEELDPVVRDIVAADPVYDPNDDINYDPSAADPNGIWDVTRSSNASEMDEINGVEISLNYMSPIGVGFLANYTYIASDDIVTGLSPVSYNLGAFYETDVWAARLLMNARDDYQTGGAKDGNLTQNNTGPTRMDFSGSYNITDVWTATLEVINLTNEKERNFTTGPIGDLDLVREYNSTGTELIFGIRAAF</sequence>
<dbReference type="EMBL" id="KJ943345">
    <property type="protein sequence ID" value="AIH07696.1"/>
    <property type="molecule type" value="Genomic_DNA"/>
</dbReference>
<evidence type="ECO:0000259" key="7">
    <source>
        <dbReference type="Pfam" id="PF07715"/>
    </source>
</evidence>
<evidence type="ECO:0000256" key="3">
    <source>
        <dbReference type="ARBA" id="ARBA00023237"/>
    </source>
</evidence>